<dbReference type="GO" id="GO:0017183">
    <property type="term" value="P:protein histidyl modification to diphthamide"/>
    <property type="evidence" value="ECO:0007669"/>
    <property type="project" value="TreeGrafter"/>
</dbReference>
<dbReference type="AlphaFoldDB" id="A0A7S9PVQ9"/>
<evidence type="ECO:0000313" key="8">
    <source>
        <dbReference type="EMBL" id="QPH01678.1"/>
    </source>
</evidence>
<dbReference type="SUPFAM" id="SSF52402">
    <property type="entry name" value="Adenine nucleotide alpha hydrolases-like"/>
    <property type="match status" value="1"/>
</dbReference>
<protein>
    <recommendedName>
        <fullName evidence="2">Diphthine--ammonia ligase</fullName>
        <ecNumber evidence="1">6.3.1.14</ecNumber>
    </recommendedName>
    <alternativeName>
        <fullName evidence="3">Diphthamide synthase</fullName>
    </alternativeName>
    <alternativeName>
        <fullName evidence="4">Diphthamide synthetase</fullName>
    </alternativeName>
</protein>
<dbReference type="EMBL" id="CP031387">
    <property type="protein sequence ID" value="QPH01678.1"/>
    <property type="molecule type" value="Genomic_DNA"/>
</dbReference>
<dbReference type="InterPro" id="IPR006175">
    <property type="entry name" value="YjgF/YER057c/UK114"/>
</dbReference>
<dbReference type="EC" id="6.3.1.14" evidence="1"/>
<dbReference type="GO" id="GO:0017178">
    <property type="term" value="F:diphthine-ammonia ligase activity"/>
    <property type="evidence" value="ECO:0007669"/>
    <property type="project" value="UniProtKB-EC"/>
</dbReference>
<keyword evidence="9" id="KW-1185">Reference proteome</keyword>
<dbReference type="Gene3D" id="3.30.1330.40">
    <property type="entry name" value="RutC-like"/>
    <property type="match status" value="2"/>
</dbReference>
<dbReference type="Gene3D" id="3.90.1490.10">
    <property type="entry name" value="putative n-type atp pyrophosphatase, domain 2"/>
    <property type="match status" value="1"/>
</dbReference>
<feature type="region of interest" description="Disordered" evidence="6">
    <location>
        <begin position="150"/>
        <end position="170"/>
    </location>
</feature>
<evidence type="ECO:0000256" key="2">
    <source>
        <dbReference type="ARBA" id="ARBA00018426"/>
    </source>
</evidence>
<accession>A0A7S9PVQ9</accession>
<evidence type="ECO:0000259" key="7">
    <source>
        <dbReference type="Pfam" id="PF01902"/>
    </source>
</evidence>
<dbReference type="PANTHER" id="PTHR12196:SF2">
    <property type="entry name" value="DIPHTHINE--AMMONIA LIGASE"/>
    <property type="match status" value="1"/>
</dbReference>
<evidence type="ECO:0000313" key="9">
    <source>
        <dbReference type="Proteomes" id="UP000594364"/>
    </source>
</evidence>
<feature type="region of interest" description="Disordered" evidence="6">
    <location>
        <begin position="629"/>
        <end position="651"/>
    </location>
</feature>
<feature type="compositionally biased region" description="Acidic residues" evidence="6">
    <location>
        <begin position="635"/>
        <end position="647"/>
    </location>
</feature>
<dbReference type="OrthoDB" id="686384at2759"/>
<reference evidence="8 9" key="1">
    <citation type="journal article" date="2018" name="PLoS Genet.">
        <title>Repeat elements organise 3D genome structure and mediate transcription in the filamentous fungus Epichloe festucae.</title>
        <authorList>
            <person name="Winter D.J."/>
            <person name="Ganley A.R.D."/>
            <person name="Young C.A."/>
            <person name="Liachko I."/>
            <person name="Schardl C.L."/>
            <person name="Dupont P.Y."/>
            <person name="Berry D."/>
            <person name="Ram A."/>
            <person name="Scott B."/>
            <person name="Cox M.P."/>
        </authorList>
    </citation>
    <scope>NUCLEOTIDE SEQUENCE [LARGE SCALE GENOMIC DNA]</scope>
    <source>
        <strain evidence="8 9">Fl1</strain>
    </source>
</reference>
<proteinExistence type="predicted"/>
<dbReference type="InterPro" id="IPR030662">
    <property type="entry name" value="DPH6/MJ0570"/>
</dbReference>
<comment type="catalytic activity">
    <reaction evidence="5">
        <text>diphthine-[translation elongation factor 2] + NH4(+) + ATP = diphthamide-[translation elongation factor 2] + AMP + diphosphate + H(+)</text>
        <dbReference type="Rhea" id="RHEA:19753"/>
        <dbReference type="Rhea" id="RHEA-COMP:10172"/>
        <dbReference type="Rhea" id="RHEA-COMP:10174"/>
        <dbReference type="ChEBI" id="CHEBI:15378"/>
        <dbReference type="ChEBI" id="CHEBI:16692"/>
        <dbReference type="ChEBI" id="CHEBI:28938"/>
        <dbReference type="ChEBI" id="CHEBI:30616"/>
        <dbReference type="ChEBI" id="CHEBI:33019"/>
        <dbReference type="ChEBI" id="CHEBI:82696"/>
        <dbReference type="ChEBI" id="CHEBI:456215"/>
        <dbReference type="EC" id="6.3.1.14"/>
    </reaction>
</comment>
<sequence length="861" mass="93569">MVRFLHIQQGEAATASRKLPSTSAGSMSVDRLNVIALISGGKDSFYSLLHCLRHGHRIVALANLFPVSAGDGHGNGKQEEAELSIVRPDQKTQQTQPTSLYPPDQIPYADLNSFMYQTVGHEVIPLYAQATGLPLYRQPILGGAVRHERDYDYQPSSSSPGDQGLAPADDETESMLPLLRAVKAHHPEANALCSGAILSTYQRTRVESVALRLGLIPLSYLWKYPVLPPPQATLPDEAQLLRDMAAAGLEARIIKVASAGLDEKHLWEMVTSETGISRLKASLRKFGFAEGASLGEGGEFETLVVDGPEALFKKRISIPDNGRLVVPEGGGSTWLMLRGARLENKARGADDNDAQLAVREPAMLDAKFQTILDSISDSSIWPGAFVDSAYTKLTTSGLGGKLSMRAASDLDNIHWAVVADSHALGSSIQRETVDVVQKIGAFLSSHGLQSRNISSVIVVLRNMSDFPKFNEEYGKLFPNANPPSRITVSCGDLVPEGHNVIVYLTVPVAKAQVARNGLHVQSRSYWAPANIGPYSQATETAVTVGGRPTALRTVLIAGQIPLIPASMVLPPSSAIAVQEQVVLSLQHLWRIGAEMKVQCWSSAVAYFTHQPGDDSIEKCAKLAGQAWSLAHGSPDEDDNEDEADGPDPWDLKYNSQYQSLGSSSATSTCSATVPDWSIYTLQQQNEPTSCIPPMFTAEIESLPRKSSVEWHAHAGMKGIEEGSVELLKHASLGGGQWRSWNLVIKTSGHIVLYTTLANCMEEDDESDMSGLFSSSERERQLRNAYSESLHNLLPNTEAPETLEPYLAYVVDGNKTRGLWTLNDTSVLERFAVVPCRSLWTSRGERLGLLALYKTVLTISDD</sequence>
<dbReference type="PANTHER" id="PTHR12196">
    <property type="entry name" value="DOMAIN OF UNKNOWN FUNCTION 71 DUF71 -CONTAINING PROTEIN"/>
    <property type="match status" value="1"/>
</dbReference>
<dbReference type="InterPro" id="IPR002761">
    <property type="entry name" value="Diphthami_syn_dom"/>
</dbReference>
<evidence type="ECO:0000256" key="5">
    <source>
        <dbReference type="ARBA" id="ARBA00048108"/>
    </source>
</evidence>
<dbReference type="Proteomes" id="UP000594364">
    <property type="component" value="Chromosome 3"/>
</dbReference>
<organism evidence="8 9">
    <name type="scientific">Epichloe festucae (strain Fl1)</name>
    <dbReference type="NCBI Taxonomy" id="877507"/>
    <lineage>
        <taxon>Eukaryota</taxon>
        <taxon>Fungi</taxon>
        <taxon>Dikarya</taxon>
        <taxon>Ascomycota</taxon>
        <taxon>Pezizomycotina</taxon>
        <taxon>Sordariomycetes</taxon>
        <taxon>Hypocreomycetidae</taxon>
        <taxon>Hypocreales</taxon>
        <taxon>Clavicipitaceae</taxon>
        <taxon>Epichloe</taxon>
    </lineage>
</organism>
<name>A0A7S9PVQ9_EPIFF</name>
<dbReference type="CDD" id="cd06156">
    <property type="entry name" value="eu_AANH_C_2"/>
    <property type="match status" value="1"/>
</dbReference>
<dbReference type="InterPro" id="IPR035959">
    <property type="entry name" value="RutC-like_sf"/>
</dbReference>
<dbReference type="Pfam" id="PF01042">
    <property type="entry name" value="Ribonuc_L-PSP"/>
    <property type="match status" value="1"/>
</dbReference>
<feature type="domain" description="Diphthamide synthase" evidence="7">
    <location>
        <begin position="187"/>
        <end position="318"/>
    </location>
</feature>
<evidence type="ECO:0000256" key="4">
    <source>
        <dbReference type="ARBA" id="ARBA00031552"/>
    </source>
</evidence>
<dbReference type="Gene3D" id="3.40.50.620">
    <property type="entry name" value="HUPs"/>
    <property type="match status" value="1"/>
</dbReference>
<evidence type="ECO:0000256" key="3">
    <source>
        <dbReference type="ARBA" id="ARBA00029814"/>
    </source>
</evidence>
<dbReference type="SUPFAM" id="SSF55298">
    <property type="entry name" value="YjgF-like"/>
    <property type="match status" value="2"/>
</dbReference>
<evidence type="ECO:0000256" key="1">
    <source>
        <dbReference type="ARBA" id="ARBA00012089"/>
    </source>
</evidence>
<dbReference type="Pfam" id="PF01902">
    <property type="entry name" value="Diphthami_syn_2"/>
    <property type="match status" value="1"/>
</dbReference>
<dbReference type="CDD" id="cd01994">
    <property type="entry name" value="AANH_PF0828-like"/>
    <property type="match status" value="1"/>
</dbReference>
<gene>
    <name evidence="8" type="ORF">C2857_005881</name>
</gene>
<dbReference type="InterPro" id="IPR014729">
    <property type="entry name" value="Rossmann-like_a/b/a_fold"/>
</dbReference>
<evidence type="ECO:0000256" key="6">
    <source>
        <dbReference type="SAM" id="MobiDB-lite"/>
    </source>
</evidence>
<feature type="region of interest" description="Disordered" evidence="6">
    <location>
        <begin position="71"/>
        <end position="103"/>
    </location>
</feature>